<keyword evidence="11" id="KW-1185">Reference proteome</keyword>
<evidence type="ECO:0000256" key="9">
    <source>
        <dbReference type="SAM" id="Phobius"/>
    </source>
</evidence>
<evidence type="ECO:0000256" key="1">
    <source>
        <dbReference type="ARBA" id="ARBA00004651"/>
    </source>
</evidence>
<sequence>MDNITILLEAPVITLDLVLNGLLIGALFALAAYGMALVWGVMNIINIAQGEFVMLGGYVAIVMGVAGIHPLFAVPVAAAFMYVIGWALFHLVIFRVVDRDIFISILATFGISIVLQQLMNTLFGGNVQVADAGLGTALLMGGMVTLAKIKLLAFALATVLAVALVIFLRRSRLGQAIRATAQNARAARVLGIDTDRVYAATYGLNAALCGACGALVAMAYTIHPYIGLPYTIRSFMIVVVAGLGNLAGVIAAGLGLGAAENIAGFVLGTQYQLAFVFLLLVVVLVWRNWRLARRRQYLK</sequence>
<evidence type="ECO:0000313" key="10">
    <source>
        <dbReference type="EMBL" id="ANW00849.1"/>
    </source>
</evidence>
<keyword evidence="2" id="KW-0813">Transport</keyword>
<feature type="transmembrane region" description="Helical" evidence="9">
    <location>
        <begin position="202"/>
        <end position="222"/>
    </location>
</feature>
<dbReference type="STRING" id="1274631.LMTR13_12360"/>
<evidence type="ECO:0000256" key="6">
    <source>
        <dbReference type="ARBA" id="ARBA00022989"/>
    </source>
</evidence>
<evidence type="ECO:0000256" key="8">
    <source>
        <dbReference type="ARBA" id="ARBA00037998"/>
    </source>
</evidence>
<feature type="transmembrane region" description="Helical" evidence="9">
    <location>
        <begin position="151"/>
        <end position="168"/>
    </location>
</feature>
<evidence type="ECO:0000256" key="4">
    <source>
        <dbReference type="ARBA" id="ARBA00022692"/>
    </source>
</evidence>
<keyword evidence="5" id="KW-0029">Amino-acid transport</keyword>
<dbReference type="GO" id="GO:0022857">
    <property type="term" value="F:transmembrane transporter activity"/>
    <property type="evidence" value="ECO:0007669"/>
    <property type="project" value="InterPro"/>
</dbReference>
<feature type="transmembrane region" description="Helical" evidence="9">
    <location>
        <begin position="52"/>
        <end position="70"/>
    </location>
</feature>
<reference evidence="10 11" key="1">
    <citation type="submission" date="2016-07" db="EMBL/GenBank/DDBJ databases">
        <title>Complete genome sequence of Bradyrhizobium icense LMTR 13T, a potential inoculant strain isolated from lima bean (Phaseolus lunatus) in Peru.</title>
        <authorList>
            <person name="Ormeno-Orrillo E."/>
            <person name="Duran D."/>
            <person name="Rogel M.A."/>
            <person name="Rey L."/>
            <person name="Imperial J."/>
            <person name="Ruiz-Argueso T."/>
            <person name="Martinez-Romero E."/>
        </authorList>
    </citation>
    <scope>NUCLEOTIDE SEQUENCE [LARGE SCALE GENOMIC DNA]</scope>
    <source>
        <strain evidence="10 11">LMTR 13</strain>
    </source>
</reference>
<feature type="transmembrane region" description="Helical" evidence="9">
    <location>
        <begin position="17"/>
        <end position="40"/>
    </location>
</feature>
<protein>
    <submittedName>
        <fullName evidence="10">Branched-chain amino acid ABC transporter permease</fullName>
    </submittedName>
</protein>
<dbReference type="OrthoDB" id="9807115at2"/>
<dbReference type="GO" id="GO:0005886">
    <property type="term" value="C:plasma membrane"/>
    <property type="evidence" value="ECO:0007669"/>
    <property type="project" value="UniProtKB-SubCell"/>
</dbReference>
<keyword evidence="4 9" id="KW-0812">Transmembrane</keyword>
<dbReference type="CDD" id="cd06582">
    <property type="entry name" value="TM_PBP1_LivH_like"/>
    <property type="match status" value="1"/>
</dbReference>
<dbReference type="KEGG" id="bic:LMTR13_12360"/>
<comment type="similarity">
    <text evidence="8">Belongs to the binding-protein-dependent transport system permease family. LivHM subfamily.</text>
</comment>
<evidence type="ECO:0000313" key="11">
    <source>
        <dbReference type="Proteomes" id="UP000092839"/>
    </source>
</evidence>
<gene>
    <name evidence="10" type="ORF">LMTR13_12360</name>
</gene>
<keyword evidence="6 9" id="KW-1133">Transmembrane helix</keyword>
<dbReference type="RefSeq" id="WP_065728122.1">
    <property type="nucleotide sequence ID" value="NZ_CP016428.1"/>
</dbReference>
<evidence type="ECO:0000256" key="2">
    <source>
        <dbReference type="ARBA" id="ARBA00022448"/>
    </source>
</evidence>
<name>A0A1B1UDL2_9BRAD</name>
<accession>A0A1B1UDL2</accession>
<dbReference type="InterPro" id="IPR052157">
    <property type="entry name" value="BCAA_transport_permease"/>
</dbReference>
<dbReference type="Pfam" id="PF02653">
    <property type="entry name" value="BPD_transp_2"/>
    <property type="match status" value="1"/>
</dbReference>
<dbReference type="Proteomes" id="UP000092839">
    <property type="component" value="Chromosome"/>
</dbReference>
<keyword evidence="3" id="KW-1003">Cell membrane</keyword>
<feature type="transmembrane region" description="Helical" evidence="9">
    <location>
        <begin position="76"/>
        <end position="94"/>
    </location>
</feature>
<evidence type="ECO:0000256" key="3">
    <source>
        <dbReference type="ARBA" id="ARBA00022475"/>
    </source>
</evidence>
<dbReference type="PANTHER" id="PTHR11795">
    <property type="entry name" value="BRANCHED-CHAIN AMINO ACID TRANSPORT SYSTEM PERMEASE PROTEIN LIVH"/>
    <property type="match status" value="1"/>
</dbReference>
<dbReference type="EMBL" id="CP016428">
    <property type="protein sequence ID" value="ANW00849.1"/>
    <property type="molecule type" value="Genomic_DNA"/>
</dbReference>
<keyword evidence="7 9" id="KW-0472">Membrane</keyword>
<dbReference type="PANTHER" id="PTHR11795:SF445">
    <property type="entry name" value="AMINO ACID ABC TRANSPORTER PERMEASE PROTEIN"/>
    <property type="match status" value="1"/>
</dbReference>
<evidence type="ECO:0000256" key="7">
    <source>
        <dbReference type="ARBA" id="ARBA00023136"/>
    </source>
</evidence>
<comment type="subcellular location">
    <subcellularLocation>
        <location evidence="1">Cell membrane</location>
        <topology evidence="1">Multi-pass membrane protein</topology>
    </subcellularLocation>
</comment>
<feature type="transmembrane region" description="Helical" evidence="9">
    <location>
        <begin position="271"/>
        <end position="289"/>
    </location>
</feature>
<dbReference type="GO" id="GO:0006865">
    <property type="term" value="P:amino acid transport"/>
    <property type="evidence" value="ECO:0007669"/>
    <property type="project" value="UniProtKB-KW"/>
</dbReference>
<organism evidence="10 11">
    <name type="scientific">Bradyrhizobium icense</name>
    <dbReference type="NCBI Taxonomy" id="1274631"/>
    <lineage>
        <taxon>Bacteria</taxon>
        <taxon>Pseudomonadati</taxon>
        <taxon>Pseudomonadota</taxon>
        <taxon>Alphaproteobacteria</taxon>
        <taxon>Hyphomicrobiales</taxon>
        <taxon>Nitrobacteraceae</taxon>
        <taxon>Bradyrhizobium</taxon>
    </lineage>
</organism>
<dbReference type="InterPro" id="IPR001851">
    <property type="entry name" value="ABC_transp_permease"/>
</dbReference>
<feature type="transmembrane region" description="Helical" evidence="9">
    <location>
        <begin position="101"/>
        <end position="119"/>
    </location>
</feature>
<proteinExistence type="inferred from homology"/>
<feature type="transmembrane region" description="Helical" evidence="9">
    <location>
        <begin position="234"/>
        <end position="259"/>
    </location>
</feature>
<dbReference type="AlphaFoldDB" id="A0A1B1UDL2"/>
<evidence type="ECO:0000256" key="5">
    <source>
        <dbReference type="ARBA" id="ARBA00022970"/>
    </source>
</evidence>